<dbReference type="InterPro" id="IPR000566">
    <property type="entry name" value="Lipocln_cytosolic_FA-bd_dom"/>
</dbReference>
<feature type="compositionally biased region" description="Acidic residues" evidence="1">
    <location>
        <begin position="386"/>
        <end position="396"/>
    </location>
</feature>
<dbReference type="SUPFAM" id="SSF50814">
    <property type="entry name" value="Lipocalins"/>
    <property type="match status" value="1"/>
</dbReference>
<keyword evidence="5" id="KW-1185">Reference proteome</keyword>
<dbReference type="InterPro" id="IPR050904">
    <property type="entry name" value="Adhesion/Biosynth-related"/>
</dbReference>
<dbReference type="InterPro" id="IPR012674">
    <property type="entry name" value="Calycin"/>
</dbReference>
<evidence type="ECO:0000313" key="5">
    <source>
        <dbReference type="Proteomes" id="UP000054560"/>
    </source>
</evidence>
<protein>
    <recommendedName>
        <fullName evidence="3">FAS1 domain-containing protein</fullName>
    </recommendedName>
</protein>
<dbReference type="SUPFAM" id="SSF82153">
    <property type="entry name" value="FAS1 domain"/>
    <property type="match status" value="2"/>
</dbReference>
<sequence length="601" mass="63925">MIFGKAIIASLTVAGVTLATPTPRGVLDWLCLSQHVVDPFDLEAYQGRWYEIAVTDIPRQSFQRGCECTFAEYFIKEDGNVQVNNTCLKDGEPYSIIGEATAEDPTVGALSVSFGENDISKFIGDAPNYLILDQAVDAMTGAQYTVVGSTCNAIAWILSRSPSMSQVAYNRARSTLQHRGYPLKLLNLKPSQQNDAICAPVRTDEMIDKTSEGESDECKTIAQLAIDTPSLSTLLAAVNAAKLVETLNSTDVYTVFAPTNEAFNNLPAGTINSLLLADNREALMNVLLYHVTSGTVKLGDLSDKQVIEMANGDTTKVTINADGTMINDAMVVVTDIEACNGVVHVISTVLIPPVIEDEASGMPEYSTTIPEESSDTPEEPSAMPEEPSEMPEEPSEMPEVPSEMPEQPSEMPEQPSEMPEASSDTPEGLSSVVEETSTMDKASSGMAEETSDMLEASAGAGEECKTIAELVDDTPELSVLSTALNAANLTETLAGNKTFTLFAPTDDAFDKLPAGTVESLLEPENVESLTNILLYHVVEGKVTSGQLVDGQAMTTLSGDIVTVSVDNDGVGINDAQVLSADIEACNGVVHLVSLVLLPSSA</sequence>
<feature type="region of interest" description="Disordered" evidence="1">
    <location>
        <begin position="360"/>
        <end position="460"/>
    </location>
</feature>
<feature type="compositionally biased region" description="Low complexity" evidence="1">
    <location>
        <begin position="397"/>
        <end position="423"/>
    </location>
</feature>
<name>A0A0L0G9B5_9EUKA</name>
<dbReference type="STRING" id="667725.A0A0L0G9B5"/>
<dbReference type="EMBL" id="KQ241695">
    <property type="protein sequence ID" value="KNC85570.1"/>
    <property type="molecule type" value="Genomic_DNA"/>
</dbReference>
<feature type="signal peptide" evidence="2">
    <location>
        <begin position="1"/>
        <end position="19"/>
    </location>
</feature>
<dbReference type="Proteomes" id="UP000054560">
    <property type="component" value="Unassembled WGS sequence"/>
</dbReference>
<dbReference type="InterPro" id="IPR022272">
    <property type="entry name" value="Lipocalin_CS"/>
</dbReference>
<dbReference type="InterPro" id="IPR000782">
    <property type="entry name" value="FAS1_domain"/>
</dbReference>
<keyword evidence="2" id="KW-0732">Signal</keyword>
<dbReference type="PANTHER" id="PTHR10900">
    <property type="entry name" value="PERIOSTIN-RELATED"/>
    <property type="match status" value="1"/>
</dbReference>
<dbReference type="eggNOG" id="KOG1437">
    <property type="taxonomic scope" value="Eukaryota"/>
</dbReference>
<dbReference type="CDD" id="cd19438">
    <property type="entry name" value="lipocalin_Blc-like"/>
    <property type="match status" value="1"/>
</dbReference>
<dbReference type="SMART" id="SM00554">
    <property type="entry name" value="FAS1"/>
    <property type="match status" value="2"/>
</dbReference>
<organism evidence="4 5">
    <name type="scientific">Sphaeroforma arctica JP610</name>
    <dbReference type="NCBI Taxonomy" id="667725"/>
    <lineage>
        <taxon>Eukaryota</taxon>
        <taxon>Ichthyosporea</taxon>
        <taxon>Ichthyophonida</taxon>
        <taxon>Sphaeroforma</taxon>
    </lineage>
</organism>
<proteinExistence type="predicted"/>
<dbReference type="PROSITE" id="PS00213">
    <property type="entry name" value="LIPOCALIN"/>
    <property type="match status" value="1"/>
</dbReference>
<dbReference type="PROSITE" id="PS50213">
    <property type="entry name" value="FAS1"/>
    <property type="match status" value="2"/>
</dbReference>
<dbReference type="GO" id="GO:0005615">
    <property type="term" value="C:extracellular space"/>
    <property type="evidence" value="ECO:0007669"/>
    <property type="project" value="TreeGrafter"/>
</dbReference>
<feature type="domain" description="FAS1" evidence="3">
    <location>
        <begin position="464"/>
        <end position="596"/>
    </location>
</feature>
<gene>
    <name evidence="4" type="ORF">SARC_02259</name>
</gene>
<dbReference type="RefSeq" id="XP_014159472.1">
    <property type="nucleotide sequence ID" value="XM_014303997.1"/>
</dbReference>
<reference evidence="4 5" key="1">
    <citation type="submission" date="2011-02" db="EMBL/GenBank/DDBJ databases">
        <title>The Genome Sequence of Sphaeroforma arctica JP610.</title>
        <authorList>
            <consortium name="The Broad Institute Genome Sequencing Platform"/>
            <person name="Russ C."/>
            <person name="Cuomo C."/>
            <person name="Young S.K."/>
            <person name="Zeng Q."/>
            <person name="Gargeya S."/>
            <person name="Alvarado L."/>
            <person name="Berlin A."/>
            <person name="Chapman S.B."/>
            <person name="Chen Z."/>
            <person name="Freedman E."/>
            <person name="Gellesch M."/>
            <person name="Goldberg J."/>
            <person name="Griggs A."/>
            <person name="Gujja S."/>
            <person name="Heilman E."/>
            <person name="Heiman D."/>
            <person name="Howarth C."/>
            <person name="Mehta T."/>
            <person name="Neiman D."/>
            <person name="Pearson M."/>
            <person name="Roberts A."/>
            <person name="Saif S."/>
            <person name="Shea T."/>
            <person name="Shenoy N."/>
            <person name="Sisk P."/>
            <person name="Stolte C."/>
            <person name="Sykes S."/>
            <person name="White J."/>
            <person name="Yandava C."/>
            <person name="Burger G."/>
            <person name="Gray M.W."/>
            <person name="Holland P.W.H."/>
            <person name="King N."/>
            <person name="Lang F.B.F."/>
            <person name="Roger A.J."/>
            <person name="Ruiz-Trillo I."/>
            <person name="Haas B."/>
            <person name="Nusbaum C."/>
            <person name="Birren B."/>
        </authorList>
    </citation>
    <scope>NUCLEOTIDE SEQUENCE [LARGE SCALE GENOMIC DNA]</scope>
    <source>
        <strain evidence="4 5">JP610</strain>
    </source>
</reference>
<feature type="chain" id="PRO_5005539189" description="FAS1 domain-containing protein" evidence="2">
    <location>
        <begin position="20"/>
        <end position="601"/>
    </location>
</feature>
<dbReference type="GeneID" id="25902763"/>
<dbReference type="InterPro" id="IPR036378">
    <property type="entry name" value="FAS1_dom_sf"/>
</dbReference>
<dbReference type="Pfam" id="PF08212">
    <property type="entry name" value="Lipocalin_2"/>
    <property type="match status" value="1"/>
</dbReference>
<accession>A0A0L0G9B5</accession>
<dbReference type="Pfam" id="PF02469">
    <property type="entry name" value="Fasciclin"/>
    <property type="match status" value="2"/>
</dbReference>
<dbReference type="FunFam" id="2.30.180.10:FF:000032">
    <property type="entry name" value="Fasciclin domain-containing protein, putative"/>
    <property type="match status" value="1"/>
</dbReference>
<dbReference type="Gene3D" id="2.30.180.10">
    <property type="entry name" value="FAS1 domain"/>
    <property type="match status" value="2"/>
</dbReference>
<evidence type="ECO:0000256" key="2">
    <source>
        <dbReference type="SAM" id="SignalP"/>
    </source>
</evidence>
<dbReference type="FunFam" id="2.30.180.10:FF:000014">
    <property type="entry name" value="Stabilin 1"/>
    <property type="match status" value="1"/>
</dbReference>
<evidence type="ECO:0000313" key="4">
    <source>
        <dbReference type="EMBL" id="KNC85570.1"/>
    </source>
</evidence>
<dbReference type="Gene3D" id="2.40.128.20">
    <property type="match status" value="1"/>
</dbReference>
<dbReference type="InterPro" id="IPR047202">
    <property type="entry name" value="Lipocalin_Blc-like_dom"/>
</dbReference>
<dbReference type="OrthoDB" id="447425at2759"/>
<dbReference type="AlphaFoldDB" id="A0A0L0G9B5"/>
<evidence type="ECO:0000256" key="1">
    <source>
        <dbReference type="SAM" id="MobiDB-lite"/>
    </source>
</evidence>
<dbReference type="PANTHER" id="PTHR10900:SF77">
    <property type="entry name" value="FI19380P1"/>
    <property type="match status" value="1"/>
</dbReference>
<feature type="domain" description="FAS1" evidence="3">
    <location>
        <begin position="218"/>
        <end position="350"/>
    </location>
</feature>
<evidence type="ECO:0000259" key="3">
    <source>
        <dbReference type="PROSITE" id="PS50213"/>
    </source>
</evidence>